<evidence type="ECO:0000313" key="2">
    <source>
        <dbReference type="EMBL" id="CAG7827075.1"/>
    </source>
</evidence>
<protein>
    <submittedName>
        <fullName evidence="2">Uncharacterized protein</fullName>
    </submittedName>
</protein>
<gene>
    <name evidence="2" type="ORF">AFUS01_LOCUS37083</name>
</gene>
<keyword evidence="3" id="KW-1185">Reference proteome</keyword>
<proteinExistence type="predicted"/>
<accession>A0A8J2LS24</accession>
<reference evidence="2" key="1">
    <citation type="submission" date="2021-06" db="EMBL/GenBank/DDBJ databases">
        <authorList>
            <person name="Hodson N. C."/>
            <person name="Mongue J. A."/>
            <person name="Jaron S. K."/>
        </authorList>
    </citation>
    <scope>NUCLEOTIDE SEQUENCE</scope>
</reference>
<dbReference type="AlphaFoldDB" id="A0A8J2LS24"/>
<comment type="caution">
    <text evidence="2">The sequence shown here is derived from an EMBL/GenBank/DDBJ whole genome shotgun (WGS) entry which is preliminary data.</text>
</comment>
<evidence type="ECO:0000256" key="1">
    <source>
        <dbReference type="SAM" id="MobiDB-lite"/>
    </source>
</evidence>
<feature type="non-terminal residue" evidence="2">
    <location>
        <position position="198"/>
    </location>
</feature>
<feature type="region of interest" description="Disordered" evidence="1">
    <location>
        <begin position="105"/>
        <end position="129"/>
    </location>
</feature>
<feature type="compositionally biased region" description="Low complexity" evidence="1">
    <location>
        <begin position="111"/>
        <end position="129"/>
    </location>
</feature>
<dbReference type="Proteomes" id="UP000708208">
    <property type="component" value="Unassembled WGS sequence"/>
</dbReference>
<evidence type="ECO:0000313" key="3">
    <source>
        <dbReference type="Proteomes" id="UP000708208"/>
    </source>
</evidence>
<dbReference type="EMBL" id="CAJVCH010542167">
    <property type="protein sequence ID" value="CAG7827075.1"/>
    <property type="molecule type" value="Genomic_DNA"/>
</dbReference>
<organism evidence="2 3">
    <name type="scientific">Allacma fusca</name>
    <dbReference type="NCBI Taxonomy" id="39272"/>
    <lineage>
        <taxon>Eukaryota</taxon>
        <taxon>Metazoa</taxon>
        <taxon>Ecdysozoa</taxon>
        <taxon>Arthropoda</taxon>
        <taxon>Hexapoda</taxon>
        <taxon>Collembola</taxon>
        <taxon>Symphypleona</taxon>
        <taxon>Sminthuridae</taxon>
        <taxon>Allacma</taxon>
    </lineage>
</organism>
<sequence length="198" mass="22063">MFLGAFDSEQVDESFSQTFQVQPPQQHFVLARGTGRKRTHKAPPKIKEFATPKQEELFLFESTDEGEFSDCLEIELNQSGNKNYRTVDLSQVLINDTPTPPFTSLEYYSDTSSNASTKRSTSSSSSSSYESLVLQKPVGHVKVVENSVFNFPEDHISDVAPDDFKILEKHVTAVSFGLAQEVEGKLSEAEEVSEDTDP</sequence>
<name>A0A8J2LS24_9HEXA</name>